<dbReference type="CDD" id="cd00310">
    <property type="entry name" value="ATP-synt_Fo_a_6"/>
    <property type="match status" value="1"/>
</dbReference>
<comment type="similarity">
    <text evidence="2 11 12">Belongs to the ATPase A chain family.</text>
</comment>
<dbReference type="OrthoDB" id="9789241at2"/>
<dbReference type="InterPro" id="IPR000568">
    <property type="entry name" value="ATP_synth_F0_asu"/>
</dbReference>
<dbReference type="PROSITE" id="PS00449">
    <property type="entry name" value="ATPASE_A"/>
    <property type="match status" value="1"/>
</dbReference>
<dbReference type="PRINTS" id="PR00123">
    <property type="entry name" value="ATPASEA"/>
</dbReference>
<protein>
    <recommendedName>
        <fullName evidence="11 12">ATP synthase subunit a</fullName>
    </recommendedName>
    <alternativeName>
        <fullName evidence="11">ATP synthase F0 sector subunit a</fullName>
    </alternativeName>
    <alternativeName>
        <fullName evidence="11">F-ATPase subunit 6</fullName>
    </alternativeName>
</protein>
<keyword evidence="13" id="KW-0378">Hydrolase</keyword>
<keyword evidence="14" id="KW-1185">Reference proteome</keyword>
<proteinExistence type="inferred from homology"/>
<keyword evidence="8 11" id="KW-0406">Ion transport</keyword>
<evidence type="ECO:0000256" key="12">
    <source>
        <dbReference type="RuleBase" id="RU000483"/>
    </source>
</evidence>
<sequence length="276" mass="30528">MNLLLSALAYENADNDAGPSLVEQDAPVLPNLISIIHKAYHGQEWATMLFEWEDIIFATFIAIVISSFFYFGTKKKEMIPEGMQNVLEWLTESILNNILAVLGPKKEKHLPFIGTLFVYIICMNLAGLIPLMKAPSTSLNITAALALCVFFRVLYLNLKNRGVMGYLYHLAGSPKDVIGWLIVPLMLPIELLTEISRPVTLSLRLFGNIFGEEVLIGVFALFGVTAIASLNLPLGLPLQLPFMLLAIFTSFIQAVVFTLLSSIYLSLAGEGEESHH</sequence>
<accession>A0A0H5DT04</accession>
<dbReference type="HAMAP" id="MF_01393">
    <property type="entry name" value="ATP_synth_a_bact"/>
    <property type="match status" value="1"/>
</dbReference>
<evidence type="ECO:0000256" key="7">
    <source>
        <dbReference type="ARBA" id="ARBA00022989"/>
    </source>
</evidence>
<dbReference type="Gene3D" id="1.20.120.220">
    <property type="entry name" value="ATP synthase, F0 complex, subunit A"/>
    <property type="match status" value="1"/>
</dbReference>
<keyword evidence="11" id="KW-1003">Cell membrane</keyword>
<evidence type="ECO:0000256" key="2">
    <source>
        <dbReference type="ARBA" id="ARBA00006810"/>
    </source>
</evidence>
<dbReference type="GO" id="GO:0016787">
    <property type="term" value="F:hydrolase activity"/>
    <property type="evidence" value="ECO:0007669"/>
    <property type="project" value="UniProtKB-KW"/>
</dbReference>
<reference evidence="14" key="1">
    <citation type="submission" date="2015-06" db="EMBL/GenBank/DDBJ databases">
        <authorList>
            <person name="Bertelli C."/>
        </authorList>
    </citation>
    <scope>NUCLEOTIDE SEQUENCE [LARGE SCALE GENOMIC DNA]</scope>
    <source>
        <strain evidence="14">CRIB-30</strain>
    </source>
</reference>
<feature type="transmembrane region" description="Helical" evidence="11">
    <location>
        <begin position="214"/>
        <end position="236"/>
    </location>
</feature>
<dbReference type="PANTHER" id="PTHR42823:SF3">
    <property type="entry name" value="ATP SYNTHASE SUBUNIT A, CHLOROPLASTIC"/>
    <property type="match status" value="1"/>
</dbReference>
<feature type="transmembrane region" description="Helical" evidence="11">
    <location>
        <begin position="177"/>
        <end position="193"/>
    </location>
</feature>
<feature type="transmembrane region" description="Helical" evidence="11">
    <location>
        <begin position="242"/>
        <end position="267"/>
    </location>
</feature>
<evidence type="ECO:0000256" key="10">
    <source>
        <dbReference type="ARBA" id="ARBA00023310"/>
    </source>
</evidence>
<dbReference type="SUPFAM" id="SSF81336">
    <property type="entry name" value="F1F0 ATP synthase subunit A"/>
    <property type="match status" value="1"/>
</dbReference>
<dbReference type="InterPro" id="IPR023011">
    <property type="entry name" value="ATP_synth_F0_asu_AS"/>
</dbReference>
<dbReference type="GO" id="GO:0045259">
    <property type="term" value="C:proton-transporting ATP synthase complex"/>
    <property type="evidence" value="ECO:0007669"/>
    <property type="project" value="UniProtKB-KW"/>
</dbReference>
<evidence type="ECO:0000256" key="3">
    <source>
        <dbReference type="ARBA" id="ARBA00022448"/>
    </source>
</evidence>
<keyword evidence="5 11" id="KW-0812">Transmembrane</keyword>
<feature type="transmembrane region" description="Helical" evidence="11">
    <location>
        <begin position="109"/>
        <end position="131"/>
    </location>
</feature>
<keyword evidence="4 11" id="KW-0138">CF(0)</keyword>
<dbReference type="Proteomes" id="UP000220251">
    <property type="component" value="Unassembled WGS sequence"/>
</dbReference>
<gene>
    <name evidence="11 13" type="primary">atpB</name>
    <name evidence="13" type="ORF">ELAC_1606</name>
</gene>
<feature type="transmembrane region" description="Helical" evidence="11">
    <location>
        <begin position="138"/>
        <end position="157"/>
    </location>
</feature>
<evidence type="ECO:0000256" key="6">
    <source>
        <dbReference type="ARBA" id="ARBA00022781"/>
    </source>
</evidence>
<keyword evidence="3 11" id="KW-0813">Transport</keyword>
<evidence type="ECO:0000256" key="8">
    <source>
        <dbReference type="ARBA" id="ARBA00023065"/>
    </source>
</evidence>
<evidence type="ECO:0000256" key="9">
    <source>
        <dbReference type="ARBA" id="ARBA00023136"/>
    </source>
</evidence>
<dbReference type="AlphaFoldDB" id="A0A0H5DT04"/>
<dbReference type="RefSeq" id="WP_098038796.1">
    <property type="nucleotide sequence ID" value="NZ_CWGJ01000025.1"/>
</dbReference>
<dbReference type="InterPro" id="IPR045082">
    <property type="entry name" value="ATP_syn_F0_a_bact/chloroplast"/>
</dbReference>
<dbReference type="NCBIfam" id="TIGR01131">
    <property type="entry name" value="ATP_synt_6_or_A"/>
    <property type="match status" value="1"/>
</dbReference>
<keyword evidence="9 11" id="KW-0472">Membrane</keyword>
<dbReference type="Pfam" id="PF00119">
    <property type="entry name" value="ATP-synt_A"/>
    <property type="match status" value="1"/>
</dbReference>
<evidence type="ECO:0000256" key="11">
    <source>
        <dbReference type="HAMAP-Rule" id="MF_01393"/>
    </source>
</evidence>
<dbReference type="GO" id="GO:0005886">
    <property type="term" value="C:plasma membrane"/>
    <property type="evidence" value="ECO:0007669"/>
    <property type="project" value="UniProtKB-SubCell"/>
</dbReference>
<evidence type="ECO:0000256" key="1">
    <source>
        <dbReference type="ARBA" id="ARBA00004141"/>
    </source>
</evidence>
<name>A0A0H5DT04_9BACT</name>
<evidence type="ECO:0000313" key="13">
    <source>
        <dbReference type="EMBL" id="CRX38934.1"/>
    </source>
</evidence>
<evidence type="ECO:0000256" key="5">
    <source>
        <dbReference type="ARBA" id="ARBA00022692"/>
    </source>
</evidence>
<comment type="subcellular location">
    <subcellularLocation>
        <location evidence="11 12">Cell membrane</location>
        <topology evidence="11 12">Multi-pass membrane protein</topology>
    </subcellularLocation>
    <subcellularLocation>
        <location evidence="1">Membrane</location>
        <topology evidence="1">Multi-pass membrane protein</topology>
    </subcellularLocation>
</comment>
<comment type="function">
    <text evidence="11 12">Key component of the proton channel; it plays a direct role in the translocation of protons across the membrane.</text>
</comment>
<evidence type="ECO:0000256" key="4">
    <source>
        <dbReference type="ARBA" id="ARBA00022547"/>
    </source>
</evidence>
<keyword evidence="6 11" id="KW-0375">Hydrogen ion transport</keyword>
<evidence type="ECO:0000313" key="14">
    <source>
        <dbReference type="Proteomes" id="UP000220251"/>
    </source>
</evidence>
<dbReference type="GO" id="GO:0042777">
    <property type="term" value="P:proton motive force-driven plasma membrane ATP synthesis"/>
    <property type="evidence" value="ECO:0007669"/>
    <property type="project" value="TreeGrafter"/>
</dbReference>
<keyword evidence="10 11" id="KW-0066">ATP synthesis</keyword>
<dbReference type="InterPro" id="IPR035908">
    <property type="entry name" value="F0_ATP_A_sf"/>
</dbReference>
<dbReference type="PANTHER" id="PTHR42823">
    <property type="entry name" value="ATP SYNTHASE SUBUNIT A, CHLOROPLASTIC"/>
    <property type="match status" value="1"/>
</dbReference>
<feature type="transmembrane region" description="Helical" evidence="11">
    <location>
        <begin position="55"/>
        <end position="73"/>
    </location>
</feature>
<keyword evidence="7 11" id="KW-1133">Transmembrane helix</keyword>
<dbReference type="EMBL" id="CWGJ01000025">
    <property type="protein sequence ID" value="CRX38934.1"/>
    <property type="molecule type" value="Genomic_DNA"/>
</dbReference>
<organism evidence="13 14">
    <name type="scientific">Estrella lausannensis</name>
    <dbReference type="NCBI Taxonomy" id="483423"/>
    <lineage>
        <taxon>Bacteria</taxon>
        <taxon>Pseudomonadati</taxon>
        <taxon>Chlamydiota</taxon>
        <taxon>Chlamydiia</taxon>
        <taxon>Parachlamydiales</taxon>
        <taxon>Candidatus Criblamydiaceae</taxon>
        <taxon>Estrella</taxon>
    </lineage>
</organism>
<dbReference type="GO" id="GO:0046933">
    <property type="term" value="F:proton-transporting ATP synthase activity, rotational mechanism"/>
    <property type="evidence" value="ECO:0007669"/>
    <property type="project" value="UniProtKB-UniRule"/>
</dbReference>